<protein>
    <submittedName>
        <fullName evidence="1">Uncharacterized protein</fullName>
    </submittedName>
</protein>
<sequence>MLLLVGSGRALGTVWRLPPGATLSVGRKGAPLLIEHDHSVSRAHASISAGADDSTGISIVDNGSKFGVHVNGRRCPANTRCPVGAADRVTFGAQDSTFRLYRCPVSICIANIHSDDTAPLVDTVRARAAALGIPIAANVEQCSHLLVAKLAVTSTLVRALVLGRRIVSPGFVQALESLPLAFKVDAPSDERADEFVRAMQFLPEAGPPDPPADSPIDLRGIDWAPDGRRQRLFRGKLFVFADTAQHDRYRALVEAAGGASAGLAGVDQWLSTPERTEPLLCAQSTASAERMLALAKEMGVGTELAPGEPVLHLVLPPPPSPEGGATELGPAALVRATAAALDVRPMSESEISLAVLFVSCEHHANAALRNEDSAGTDGHSSTDAAVPGQSRARKRARISSFWETAVAGDATHGPPAVPVEGAQQPARRKRRIGDFWTDAIQSDVQDTAQGAAQSTAPDAPPTAKAADASTAKDGPPASTALGPQPADVTPADEQPEATVVPLVKPRTSRVLRAPDCSAAPNFKQFRKTVHPYQVEHR</sequence>
<comment type="caution">
    <text evidence="1">The sequence shown here is derived from an EMBL/GenBank/DDBJ whole genome shotgun (WGS) entry which is preliminary data.</text>
</comment>
<dbReference type="Proteomes" id="UP001140087">
    <property type="component" value="Unassembled WGS sequence"/>
</dbReference>
<evidence type="ECO:0000313" key="1">
    <source>
        <dbReference type="EMBL" id="KAJ2797692.1"/>
    </source>
</evidence>
<proteinExistence type="predicted"/>
<accession>A0ACC1KZM5</accession>
<organism evidence="1 2">
    <name type="scientific">Coemansia helicoidea</name>
    <dbReference type="NCBI Taxonomy" id="1286919"/>
    <lineage>
        <taxon>Eukaryota</taxon>
        <taxon>Fungi</taxon>
        <taxon>Fungi incertae sedis</taxon>
        <taxon>Zoopagomycota</taxon>
        <taxon>Kickxellomycotina</taxon>
        <taxon>Kickxellomycetes</taxon>
        <taxon>Kickxellales</taxon>
        <taxon>Kickxellaceae</taxon>
        <taxon>Coemansia</taxon>
    </lineage>
</organism>
<gene>
    <name evidence="1" type="ORF">H4R21_004221</name>
</gene>
<keyword evidence="2" id="KW-1185">Reference proteome</keyword>
<name>A0ACC1KZM5_9FUNG</name>
<evidence type="ECO:0000313" key="2">
    <source>
        <dbReference type="Proteomes" id="UP001140087"/>
    </source>
</evidence>
<dbReference type="EMBL" id="JANBUN010001537">
    <property type="protein sequence ID" value="KAJ2797692.1"/>
    <property type="molecule type" value="Genomic_DNA"/>
</dbReference>
<reference evidence="1" key="1">
    <citation type="submission" date="2022-07" db="EMBL/GenBank/DDBJ databases">
        <title>Phylogenomic reconstructions and comparative analyses of Kickxellomycotina fungi.</title>
        <authorList>
            <person name="Reynolds N.K."/>
            <person name="Stajich J.E."/>
            <person name="Barry K."/>
            <person name="Grigoriev I.V."/>
            <person name="Crous P."/>
            <person name="Smith M.E."/>
        </authorList>
    </citation>
    <scope>NUCLEOTIDE SEQUENCE</scope>
    <source>
        <strain evidence="1">BCRC 34780</strain>
    </source>
</reference>